<keyword evidence="8 18" id="KW-0479">Metal-binding</keyword>
<evidence type="ECO:0000256" key="17">
    <source>
        <dbReference type="ARBA" id="ARBA00049512"/>
    </source>
</evidence>
<keyword evidence="13 19" id="KW-1133">Transmembrane helix</keyword>
<comment type="subunit">
    <text evidence="3">Component of the cytochrome c oxidase (complex IV, CIV), a multisubunit enzyme composed of a catalytic core of 3 subunits and several supernumerary subunits. The complex exists as a monomer or a dimer and forms supercomplexes (SCs) in the inner mitochondrial membrane with ubiquinol-cytochrome c oxidoreductase (cytochrome b-c1 complex, complex III, CIII).</text>
</comment>
<dbReference type="GeneID" id="31080132"/>
<keyword evidence="11" id="KW-1278">Translocase</keyword>
<dbReference type="GO" id="GO:0005507">
    <property type="term" value="F:copper ion binding"/>
    <property type="evidence" value="ECO:0007669"/>
    <property type="project" value="InterPro"/>
</dbReference>
<evidence type="ECO:0000256" key="16">
    <source>
        <dbReference type="ARBA" id="ARBA00023136"/>
    </source>
</evidence>
<evidence type="ECO:0000256" key="13">
    <source>
        <dbReference type="ARBA" id="ARBA00022989"/>
    </source>
</evidence>
<comment type="function">
    <text evidence="18">Component of the cytochrome c oxidase, the last enzyme in the mitochondrial electron transport chain which drives oxidative phosphorylation. The respiratory chain contains 3 multisubunit complexes succinate dehydrogenase (complex II, CII), ubiquinol-cytochrome c oxidoreductase (cytochrome b-c1 complex, complex III, CIII) and cytochrome c oxidase (complex IV, CIV), that cooperate to transfer electrons derived from NADH and succinate to molecular oxygen, creating an electrochemical gradient over the inner membrane that drives transmembrane transport and the ATP synthase. Cytochrome c oxidase is the component of the respiratory chain that catalyzes the reduction of oxygen to water. Electrons originating from reduced cytochrome c in the intermembrane space (IMS) are transferred via the dinuclear copper A center (CU(A)) of subunit 2 and heme A of subunit 1 to the active site in subunit 1, a binuclear center (BNC) formed by heme A3 and copper B (CU(B)). The BNC reduces molecular oxygen to 2 water molecules using 4 electrons from cytochrome c in the IMS and 4 protons from the mitochondrial matrix.</text>
</comment>
<evidence type="ECO:0000256" key="9">
    <source>
        <dbReference type="ARBA" id="ARBA00022792"/>
    </source>
</evidence>
<dbReference type="EMBL" id="KU746820">
    <property type="protein sequence ID" value="AOT84261.1"/>
    <property type="molecule type" value="Genomic_DNA"/>
</dbReference>
<keyword evidence="12 18" id="KW-0249">Electron transport</keyword>
<dbReference type="InterPro" id="IPR045187">
    <property type="entry name" value="CcO_II"/>
</dbReference>
<feature type="transmembrane region" description="Helical" evidence="19">
    <location>
        <begin position="63"/>
        <end position="84"/>
    </location>
</feature>
<keyword evidence="15 18" id="KW-0496">Mitochondrion</keyword>
<dbReference type="CTD" id="4513"/>
<evidence type="ECO:0000256" key="3">
    <source>
        <dbReference type="ARBA" id="ARBA00011164"/>
    </source>
</evidence>
<feature type="transmembrane region" description="Helical" evidence="19">
    <location>
        <begin position="26"/>
        <end position="48"/>
    </location>
</feature>
<evidence type="ECO:0000259" key="21">
    <source>
        <dbReference type="PROSITE" id="PS50999"/>
    </source>
</evidence>
<dbReference type="PROSITE" id="PS50857">
    <property type="entry name" value="COX2_CUA"/>
    <property type="match status" value="1"/>
</dbReference>
<comment type="cofactor">
    <cofactor evidence="18">
        <name>Cu cation</name>
        <dbReference type="ChEBI" id="CHEBI:23378"/>
    </cofactor>
    <text evidence="18">Binds a copper A center.</text>
</comment>
<evidence type="ECO:0000256" key="7">
    <source>
        <dbReference type="ARBA" id="ARBA00022692"/>
    </source>
</evidence>
<keyword evidence="16 18" id="KW-0472">Membrane</keyword>
<dbReference type="GO" id="GO:0042773">
    <property type="term" value="P:ATP synthesis coupled electron transport"/>
    <property type="evidence" value="ECO:0007669"/>
    <property type="project" value="TreeGrafter"/>
</dbReference>
<dbReference type="PANTHER" id="PTHR22888:SF9">
    <property type="entry name" value="CYTOCHROME C OXIDASE SUBUNIT 2"/>
    <property type="match status" value="1"/>
</dbReference>
<comment type="subcellular location">
    <subcellularLocation>
        <location evidence="1 18">Mitochondrion inner membrane</location>
        <topology evidence="1 18">Multi-pass membrane protein</topology>
    </subcellularLocation>
</comment>
<dbReference type="GO" id="GO:0005743">
    <property type="term" value="C:mitochondrial inner membrane"/>
    <property type="evidence" value="ECO:0007669"/>
    <property type="project" value="UniProtKB-SubCell"/>
</dbReference>
<sequence>MPFWGSGAFQNFGSGIMSFLETLHDLVMIWLVVILMTVFLVGAGVFFFKKNTILSLDSLSLEVIWSCLPMVILASIAFPSLLLLSKQETISKPFFTLKMISNQWSWVSEYDNNSFYDHLLDFDEIEILSNLETPVFLPSEKVVRVLLSSSDVLHSLGLPGLGVKLDSVPGRMNSTIIDGSPGMCVGSCFELCGTGHSAMPISFILF</sequence>
<evidence type="ECO:0000256" key="8">
    <source>
        <dbReference type="ARBA" id="ARBA00022723"/>
    </source>
</evidence>
<evidence type="ECO:0000256" key="15">
    <source>
        <dbReference type="ARBA" id="ARBA00023128"/>
    </source>
</evidence>
<dbReference type="InterPro" id="IPR002429">
    <property type="entry name" value="CcO_II-like_C"/>
</dbReference>
<dbReference type="PRINTS" id="PR01166">
    <property type="entry name" value="CYCOXIDASEII"/>
</dbReference>
<evidence type="ECO:0000256" key="1">
    <source>
        <dbReference type="ARBA" id="ARBA00004448"/>
    </source>
</evidence>
<reference evidence="22" key="1">
    <citation type="journal article" date="2017" name="Sci. Rep.">
        <title>Mitochondrial genome diversity in dagger and needle nematodes (Nematoda: Longidoridae).</title>
        <authorList>
            <person name="Palomares-Rius J.E."/>
            <person name="Cantalapiedra-Navarrete C."/>
            <person name="Archidona-Yuste A."/>
            <person name="Blok V.C."/>
            <person name="Castillo P."/>
        </authorList>
    </citation>
    <scope>NUCLEOTIDE SEQUENCE</scope>
    <source>
        <strain evidence="22">ISLA</strain>
    </source>
</reference>
<dbReference type="SUPFAM" id="SSF81464">
    <property type="entry name" value="Cytochrome c oxidase subunit II-like, transmembrane region"/>
    <property type="match status" value="1"/>
</dbReference>
<organism evidence="22">
    <name type="scientific">Xiphinema rivesi</name>
    <dbReference type="NCBI Taxonomy" id="70223"/>
    <lineage>
        <taxon>Eukaryota</taxon>
        <taxon>Metazoa</taxon>
        <taxon>Ecdysozoa</taxon>
        <taxon>Nematoda</taxon>
        <taxon>Enoplea</taxon>
        <taxon>Dorylaimia</taxon>
        <taxon>Dorylaimida</taxon>
        <taxon>Dorylaimina</taxon>
        <taxon>Longidoroidea</taxon>
        <taxon>Longidoridae</taxon>
        <taxon>Xiphinema</taxon>
    </lineage>
</organism>
<dbReference type="InterPro" id="IPR008972">
    <property type="entry name" value="Cupredoxin"/>
</dbReference>
<dbReference type="Pfam" id="PF02790">
    <property type="entry name" value="COX2_TM"/>
    <property type="match status" value="1"/>
</dbReference>
<dbReference type="Gene3D" id="1.10.287.90">
    <property type="match status" value="1"/>
</dbReference>
<feature type="domain" description="Cytochrome oxidase subunit II transmembrane region profile" evidence="21">
    <location>
        <begin position="1"/>
        <end position="91"/>
    </location>
</feature>
<evidence type="ECO:0000256" key="2">
    <source>
        <dbReference type="ARBA" id="ARBA00007866"/>
    </source>
</evidence>
<dbReference type="PROSITE" id="PS50999">
    <property type="entry name" value="COX2_TM"/>
    <property type="match status" value="1"/>
</dbReference>
<keyword evidence="9 18" id="KW-0999">Mitochondrion inner membrane</keyword>
<accession>A0A1P8C784</accession>
<evidence type="ECO:0000256" key="12">
    <source>
        <dbReference type="ARBA" id="ARBA00022982"/>
    </source>
</evidence>
<evidence type="ECO:0000256" key="18">
    <source>
        <dbReference type="RuleBase" id="RU000457"/>
    </source>
</evidence>
<dbReference type="AlphaFoldDB" id="A0A1P8C784"/>
<keyword evidence="5 18" id="KW-0813">Transport</keyword>
<evidence type="ECO:0000256" key="4">
    <source>
        <dbReference type="ARBA" id="ARBA00015946"/>
    </source>
</evidence>
<evidence type="ECO:0000256" key="6">
    <source>
        <dbReference type="ARBA" id="ARBA00022660"/>
    </source>
</evidence>
<dbReference type="RefSeq" id="YP_009346452.1">
    <property type="nucleotide sequence ID" value="NC_033869.1"/>
</dbReference>
<dbReference type="InterPro" id="IPR036257">
    <property type="entry name" value="Cyt_c_oxidase_su2_TM_sf"/>
</dbReference>
<name>A0A1P8C784_9BILA</name>
<feature type="domain" description="Cytochrome oxidase subunit II copper A binding" evidence="20">
    <location>
        <begin position="92"/>
        <end position="206"/>
    </location>
</feature>
<keyword evidence="6 18" id="KW-0679">Respiratory chain</keyword>
<keyword evidence="7 18" id="KW-0812">Transmembrane</keyword>
<protein>
    <recommendedName>
        <fullName evidence="4 18">Cytochrome c oxidase subunit 2</fullName>
    </recommendedName>
</protein>
<dbReference type="GO" id="GO:0004129">
    <property type="term" value="F:cytochrome-c oxidase activity"/>
    <property type="evidence" value="ECO:0007669"/>
    <property type="project" value="UniProtKB-EC"/>
</dbReference>
<evidence type="ECO:0000256" key="19">
    <source>
        <dbReference type="SAM" id="Phobius"/>
    </source>
</evidence>
<comment type="similarity">
    <text evidence="2 18">Belongs to the cytochrome c oxidase subunit 2 family.</text>
</comment>
<dbReference type="PANTHER" id="PTHR22888">
    <property type="entry name" value="CYTOCHROME C OXIDASE, SUBUNIT II"/>
    <property type="match status" value="1"/>
</dbReference>
<dbReference type="InterPro" id="IPR001505">
    <property type="entry name" value="Copper_CuA"/>
</dbReference>
<dbReference type="InterPro" id="IPR011759">
    <property type="entry name" value="Cyt_c_oxidase_su2_TM_dom"/>
</dbReference>
<keyword evidence="10" id="KW-0460">Magnesium</keyword>
<evidence type="ECO:0000256" key="5">
    <source>
        <dbReference type="ARBA" id="ARBA00022448"/>
    </source>
</evidence>
<evidence type="ECO:0000259" key="20">
    <source>
        <dbReference type="PROSITE" id="PS50857"/>
    </source>
</evidence>
<gene>
    <name evidence="22" type="primary">COX2</name>
</gene>
<evidence type="ECO:0000256" key="14">
    <source>
        <dbReference type="ARBA" id="ARBA00023008"/>
    </source>
</evidence>
<dbReference type="SUPFAM" id="SSF49503">
    <property type="entry name" value="Cupredoxins"/>
    <property type="match status" value="1"/>
</dbReference>
<evidence type="ECO:0000256" key="10">
    <source>
        <dbReference type="ARBA" id="ARBA00022842"/>
    </source>
</evidence>
<comment type="catalytic activity">
    <reaction evidence="17">
        <text>4 Fe(II)-[cytochrome c] + O2 + 8 H(+)(in) = 4 Fe(III)-[cytochrome c] + 2 H2O + 4 H(+)(out)</text>
        <dbReference type="Rhea" id="RHEA:11436"/>
        <dbReference type="Rhea" id="RHEA-COMP:10350"/>
        <dbReference type="Rhea" id="RHEA-COMP:14399"/>
        <dbReference type="ChEBI" id="CHEBI:15377"/>
        <dbReference type="ChEBI" id="CHEBI:15378"/>
        <dbReference type="ChEBI" id="CHEBI:15379"/>
        <dbReference type="ChEBI" id="CHEBI:29033"/>
        <dbReference type="ChEBI" id="CHEBI:29034"/>
        <dbReference type="EC" id="7.1.1.9"/>
    </reaction>
    <physiologicalReaction direction="left-to-right" evidence="17">
        <dbReference type="Rhea" id="RHEA:11437"/>
    </physiologicalReaction>
</comment>
<evidence type="ECO:0000313" key="22">
    <source>
        <dbReference type="EMBL" id="AOT84261.1"/>
    </source>
</evidence>
<proteinExistence type="inferred from homology"/>
<dbReference type="Pfam" id="PF00116">
    <property type="entry name" value="COX2"/>
    <property type="match status" value="1"/>
</dbReference>
<geneLocation type="mitochondrion" evidence="22"/>
<dbReference type="Gene3D" id="2.60.40.420">
    <property type="entry name" value="Cupredoxins - blue copper proteins"/>
    <property type="match status" value="1"/>
</dbReference>
<dbReference type="PROSITE" id="PS00078">
    <property type="entry name" value="COX2"/>
    <property type="match status" value="1"/>
</dbReference>
<keyword evidence="14 18" id="KW-0186">Copper</keyword>
<evidence type="ECO:0000256" key="11">
    <source>
        <dbReference type="ARBA" id="ARBA00022967"/>
    </source>
</evidence>